<dbReference type="EMBL" id="CP008947">
    <property type="protein sequence ID" value="AII07561.1"/>
    <property type="molecule type" value="Genomic_DNA"/>
</dbReference>
<evidence type="ECO:0000256" key="2">
    <source>
        <dbReference type="ARBA" id="ARBA00009142"/>
    </source>
</evidence>
<dbReference type="eggNOG" id="COG0730">
    <property type="taxonomic scope" value="Bacteria"/>
</dbReference>
<comment type="subcellular location">
    <subcellularLocation>
        <location evidence="1 8">Cell membrane</location>
        <topology evidence="1 8">Multi-pass membrane protein</topology>
    </subcellularLocation>
</comment>
<name>A0A076ENT9_RHOOP</name>
<dbReference type="AlphaFoldDB" id="A0A076ENT9"/>
<gene>
    <name evidence="9" type="ORF">EP51_24055</name>
</gene>
<feature type="transmembrane region" description="Helical" evidence="8">
    <location>
        <begin position="223"/>
        <end position="242"/>
    </location>
</feature>
<protein>
    <recommendedName>
        <fullName evidence="8">Probable membrane transporter protein</fullName>
    </recommendedName>
</protein>
<feature type="transmembrane region" description="Helical" evidence="8">
    <location>
        <begin position="96"/>
        <end position="114"/>
    </location>
</feature>
<evidence type="ECO:0000313" key="9">
    <source>
        <dbReference type="EMBL" id="AII07561.1"/>
    </source>
</evidence>
<evidence type="ECO:0000256" key="7">
    <source>
        <dbReference type="ARBA" id="ARBA00023136"/>
    </source>
</evidence>
<keyword evidence="5 8" id="KW-0812">Transmembrane</keyword>
<dbReference type="PANTHER" id="PTHR30269:SF37">
    <property type="entry name" value="MEMBRANE TRANSPORTER PROTEIN"/>
    <property type="match status" value="1"/>
</dbReference>
<dbReference type="InterPro" id="IPR002781">
    <property type="entry name" value="TM_pro_TauE-like"/>
</dbReference>
<dbReference type="RefSeq" id="WP_037230332.1">
    <property type="nucleotide sequence ID" value="NZ_CP008947.1"/>
</dbReference>
<keyword evidence="7 8" id="KW-0472">Membrane</keyword>
<dbReference type="Proteomes" id="UP000028488">
    <property type="component" value="Chromosome"/>
</dbReference>
<feature type="transmembrane region" description="Helical" evidence="8">
    <location>
        <begin position="71"/>
        <end position="90"/>
    </location>
</feature>
<sequence length="243" mass="24980">MTMLLIGALCIGIASVIGGATGFGTALIATPVMLMVGFAVPEVVFVNLVAGLITRIGAAYQLREHITWGRVALLGGGSLPGAWLGAVTLGLLPEQYLKPAAGVVVMLCGLAMALPNRAEATRVPSTTAHVLTGSVGGYLGTTTSLNGPPPVLLLMRARLPPMAFIADLAGYFIVANVMALGVLWFHDEITESMFWPRLPVFVAAALIGNVTGLAIARRLPPGVFRSAVIVLVIAAGAATCILG</sequence>
<evidence type="ECO:0000256" key="4">
    <source>
        <dbReference type="ARBA" id="ARBA00022475"/>
    </source>
</evidence>
<feature type="transmembrane region" description="Helical" evidence="8">
    <location>
        <begin position="198"/>
        <end position="216"/>
    </location>
</feature>
<evidence type="ECO:0000256" key="8">
    <source>
        <dbReference type="RuleBase" id="RU363041"/>
    </source>
</evidence>
<keyword evidence="3" id="KW-0813">Transport</keyword>
<evidence type="ECO:0000256" key="1">
    <source>
        <dbReference type="ARBA" id="ARBA00004651"/>
    </source>
</evidence>
<proteinExistence type="inferred from homology"/>
<dbReference type="PANTHER" id="PTHR30269">
    <property type="entry name" value="TRANSMEMBRANE PROTEIN YFCA"/>
    <property type="match status" value="1"/>
</dbReference>
<accession>A0A076ENT9</accession>
<evidence type="ECO:0000313" key="10">
    <source>
        <dbReference type="Proteomes" id="UP000028488"/>
    </source>
</evidence>
<dbReference type="InterPro" id="IPR052017">
    <property type="entry name" value="TSUP"/>
</dbReference>
<feature type="transmembrane region" description="Helical" evidence="8">
    <location>
        <begin position="164"/>
        <end position="186"/>
    </location>
</feature>
<evidence type="ECO:0000256" key="5">
    <source>
        <dbReference type="ARBA" id="ARBA00022692"/>
    </source>
</evidence>
<evidence type="ECO:0000256" key="3">
    <source>
        <dbReference type="ARBA" id="ARBA00022448"/>
    </source>
</evidence>
<comment type="similarity">
    <text evidence="2 8">Belongs to the 4-toluene sulfonate uptake permease (TSUP) (TC 2.A.102) family.</text>
</comment>
<keyword evidence="4 8" id="KW-1003">Cell membrane</keyword>
<keyword evidence="6 8" id="KW-1133">Transmembrane helix</keyword>
<evidence type="ECO:0000256" key="6">
    <source>
        <dbReference type="ARBA" id="ARBA00022989"/>
    </source>
</evidence>
<organism evidence="9 10">
    <name type="scientific">Rhodococcus opacus</name>
    <name type="common">Nocardia opaca</name>
    <dbReference type="NCBI Taxonomy" id="37919"/>
    <lineage>
        <taxon>Bacteria</taxon>
        <taxon>Bacillati</taxon>
        <taxon>Actinomycetota</taxon>
        <taxon>Actinomycetes</taxon>
        <taxon>Mycobacteriales</taxon>
        <taxon>Nocardiaceae</taxon>
        <taxon>Rhodococcus</taxon>
    </lineage>
</organism>
<dbReference type="Pfam" id="PF01925">
    <property type="entry name" value="TauE"/>
    <property type="match status" value="1"/>
</dbReference>
<dbReference type="GO" id="GO:0005886">
    <property type="term" value="C:plasma membrane"/>
    <property type="evidence" value="ECO:0007669"/>
    <property type="project" value="UniProtKB-SubCell"/>
</dbReference>
<feature type="transmembrane region" description="Helical" evidence="8">
    <location>
        <begin position="32"/>
        <end position="50"/>
    </location>
</feature>
<reference evidence="9 10" key="1">
    <citation type="submission" date="2014-07" db="EMBL/GenBank/DDBJ databases">
        <title>Genome Sequence of Rhodococcus opacus Strain R7, a Biodegrader of Mono- and Polycyclic Aromatic Hydrocarbons.</title>
        <authorList>
            <person name="Di Gennaro P."/>
            <person name="Zampolli J."/>
            <person name="Presti I."/>
            <person name="Cappelletti M."/>
            <person name="D'Ursi P."/>
            <person name="Orro A."/>
            <person name="Mezzelani A."/>
            <person name="Milanesi L."/>
        </authorList>
    </citation>
    <scope>NUCLEOTIDE SEQUENCE [LARGE SCALE GENOMIC DNA]</scope>
    <source>
        <strain evidence="9 10">R7</strain>
    </source>
</reference>